<evidence type="ECO:0000313" key="5">
    <source>
        <dbReference type="EMBL" id="MFC6152558.1"/>
    </source>
</evidence>
<dbReference type="RefSeq" id="WP_128219774.1">
    <property type="nucleotide sequence ID" value="NZ_CP034929.1"/>
</dbReference>
<organism evidence="5 6">
    <name type="scientific">Nocardioides yefusunii</name>
    <dbReference type="NCBI Taxonomy" id="2500546"/>
    <lineage>
        <taxon>Bacteria</taxon>
        <taxon>Bacillati</taxon>
        <taxon>Actinomycetota</taxon>
        <taxon>Actinomycetes</taxon>
        <taxon>Propionibacteriales</taxon>
        <taxon>Nocardioidaceae</taxon>
        <taxon>Nocardioides</taxon>
    </lineage>
</organism>
<dbReference type="InterPro" id="IPR050570">
    <property type="entry name" value="Cell_wall_metabolism_enzyme"/>
</dbReference>
<comment type="caution">
    <text evidence="5">The sequence shown here is derived from an EMBL/GenBank/DDBJ whole genome shotgun (WGS) entry which is preliminary data.</text>
</comment>
<proteinExistence type="predicted"/>
<dbReference type="InterPro" id="IPR016047">
    <property type="entry name" value="M23ase_b-sheet_dom"/>
</dbReference>
<dbReference type="CDD" id="cd12797">
    <property type="entry name" value="M23_peptidase"/>
    <property type="match status" value="1"/>
</dbReference>
<feature type="signal peptide" evidence="3">
    <location>
        <begin position="1"/>
        <end position="34"/>
    </location>
</feature>
<feature type="chain" id="PRO_5047225955" evidence="3">
    <location>
        <begin position="35"/>
        <end position="426"/>
    </location>
</feature>
<dbReference type="PANTHER" id="PTHR21666:SF270">
    <property type="entry name" value="MUREIN HYDROLASE ACTIVATOR ENVC"/>
    <property type="match status" value="1"/>
</dbReference>
<evidence type="ECO:0000313" key="6">
    <source>
        <dbReference type="Proteomes" id="UP001596098"/>
    </source>
</evidence>
<evidence type="ECO:0000259" key="4">
    <source>
        <dbReference type="Pfam" id="PF01551"/>
    </source>
</evidence>
<dbReference type="Pfam" id="PF01551">
    <property type="entry name" value="Peptidase_M23"/>
    <property type="match status" value="1"/>
</dbReference>
<keyword evidence="6" id="KW-1185">Reference proteome</keyword>
<accession>A0ABW1QTE0</accession>
<feature type="coiled-coil region" evidence="1">
    <location>
        <begin position="211"/>
        <end position="287"/>
    </location>
</feature>
<reference evidence="6" key="1">
    <citation type="journal article" date="2019" name="Int. J. Syst. Evol. Microbiol.">
        <title>The Global Catalogue of Microorganisms (GCM) 10K type strain sequencing project: providing services to taxonomists for standard genome sequencing and annotation.</title>
        <authorList>
            <consortium name="The Broad Institute Genomics Platform"/>
            <consortium name="The Broad Institute Genome Sequencing Center for Infectious Disease"/>
            <person name="Wu L."/>
            <person name="Ma J."/>
        </authorList>
    </citation>
    <scope>NUCLEOTIDE SEQUENCE [LARGE SCALE GENOMIC DNA]</scope>
    <source>
        <strain evidence="6">DFY28</strain>
    </source>
</reference>
<dbReference type="EMBL" id="JBHSQI010000002">
    <property type="protein sequence ID" value="MFC6152558.1"/>
    <property type="molecule type" value="Genomic_DNA"/>
</dbReference>
<evidence type="ECO:0000256" key="1">
    <source>
        <dbReference type="SAM" id="Coils"/>
    </source>
</evidence>
<evidence type="ECO:0000256" key="3">
    <source>
        <dbReference type="SAM" id="SignalP"/>
    </source>
</evidence>
<feature type="region of interest" description="Disordered" evidence="2">
    <location>
        <begin position="39"/>
        <end position="65"/>
    </location>
</feature>
<sequence>MRSFPRTGRRRAASALLAAVMATSLMSASTSALADDLKDKQKKVEKDIDHAEDDLHSSSKEAREASARLAAAQKKLASAQGALAAAEAKVSSAKAEDERMRLALAAAEAELARAEKALSDGEARTAEQQESVAATITDMYQQGDPSLIAFASLLDAKTPADLARQSEMKQAIVDREAGAYQELVASRVLLEVQRGQVEDARDAVEVQRKAAAAHLSAMQALEDAAQRARDDVAALVTQRESAAAAAAKARAADEAALQALKREESRIEDLLRKRAAARAKKQGEARKTPTVATGGGTFYAPVQGGRLSSPYGMRQHPIYGYWGMHDGQDWAVGCGTPMYATADGEVVARYADSVYGNRLFVDHGRLRGVNVSSNYNHATSYVVSVGQRVKRGQLVGYVGSTGWSTGCHLHFTVRVNGATADPRDWL</sequence>
<keyword evidence="3" id="KW-0732">Signal</keyword>
<gene>
    <name evidence="5" type="ORF">ACFPWU_02630</name>
</gene>
<dbReference type="InterPro" id="IPR011055">
    <property type="entry name" value="Dup_hybrid_motif"/>
</dbReference>
<dbReference type="Gene3D" id="6.10.250.3150">
    <property type="match status" value="1"/>
</dbReference>
<evidence type="ECO:0000256" key="2">
    <source>
        <dbReference type="SAM" id="MobiDB-lite"/>
    </source>
</evidence>
<dbReference type="Proteomes" id="UP001596098">
    <property type="component" value="Unassembled WGS sequence"/>
</dbReference>
<name>A0ABW1QTE0_9ACTN</name>
<keyword evidence="1" id="KW-0175">Coiled coil</keyword>
<dbReference type="SUPFAM" id="SSF51261">
    <property type="entry name" value="Duplicated hybrid motif"/>
    <property type="match status" value="1"/>
</dbReference>
<feature type="domain" description="M23ase beta-sheet core" evidence="4">
    <location>
        <begin position="324"/>
        <end position="422"/>
    </location>
</feature>
<protein>
    <submittedName>
        <fullName evidence="5">Peptidoglycan DD-metalloendopeptidase family protein</fullName>
    </submittedName>
</protein>
<dbReference type="PANTHER" id="PTHR21666">
    <property type="entry name" value="PEPTIDASE-RELATED"/>
    <property type="match status" value="1"/>
</dbReference>
<dbReference type="Gene3D" id="2.70.70.10">
    <property type="entry name" value="Glucose Permease (Domain IIA)"/>
    <property type="match status" value="1"/>
</dbReference>